<evidence type="ECO:0000313" key="1">
    <source>
        <dbReference type="EMBL" id="AEV96032.1"/>
    </source>
</evidence>
<proteinExistence type="predicted"/>
<dbReference type="AlphaFoldDB" id="G8PBX4"/>
<sequence length="37" mass="4182">MNLTGFFGQAEDEVKIDQAFWNLGSSFRKRASNEGET</sequence>
<name>G8PBX4_PEDCP</name>
<reference evidence="1 2" key="1">
    <citation type="journal article" date="2012" name="J. Bacteriol.">
        <title>Complete Genome Sequence of the Beer Spoilage Organism Pediococcus claussenii ATCC BAA-344T.</title>
        <authorList>
            <person name="Pittet V."/>
            <person name="Abegunde T."/>
            <person name="Marfleet T."/>
            <person name="Haakensen M."/>
            <person name="Morrow K."/>
            <person name="Jayaprakash T."/>
            <person name="Schroeder K."/>
            <person name="Trost B."/>
            <person name="Byrns S."/>
            <person name="Bergsveinson J."/>
            <person name="Kusalik A."/>
            <person name="Ziola B."/>
        </authorList>
    </citation>
    <scope>NUCLEOTIDE SEQUENCE [LARGE SCALE GENOMIC DNA]</scope>
    <source>
        <strain evidence="1 2">ATCC BAA-344</strain>
    </source>
</reference>
<organism evidence="1 2">
    <name type="scientific">Pediococcus claussenii (strain ATCC BAA-344 / DSM 14800 / JCM 18046 / KCTC 3811 / LMG 21948 / P06)</name>
    <dbReference type="NCBI Taxonomy" id="701521"/>
    <lineage>
        <taxon>Bacteria</taxon>
        <taxon>Bacillati</taxon>
        <taxon>Bacillota</taxon>
        <taxon>Bacilli</taxon>
        <taxon>Lactobacillales</taxon>
        <taxon>Lactobacillaceae</taxon>
        <taxon>Pediococcus</taxon>
    </lineage>
</organism>
<accession>G8PBX4</accession>
<dbReference type="KEGG" id="pce:PECL_1820"/>
<dbReference type="EMBL" id="CP003137">
    <property type="protein sequence ID" value="AEV96032.1"/>
    <property type="molecule type" value="Genomic_DNA"/>
</dbReference>
<protein>
    <submittedName>
        <fullName evidence="1">Uncharacterized protein</fullName>
    </submittedName>
</protein>
<dbReference type="Proteomes" id="UP000005444">
    <property type="component" value="Chromosome"/>
</dbReference>
<keyword evidence="2" id="KW-1185">Reference proteome</keyword>
<evidence type="ECO:0000313" key="2">
    <source>
        <dbReference type="Proteomes" id="UP000005444"/>
    </source>
</evidence>
<dbReference type="PATRIC" id="fig|701521.8.peg.1721"/>
<gene>
    <name evidence="1" type="ordered locus">PECL_1820</name>
</gene>
<dbReference type="HOGENOM" id="CLU_3346984_0_0_9"/>